<dbReference type="InterPro" id="IPR002650">
    <property type="entry name" value="Sulphate_adenylyltransferase"/>
</dbReference>
<evidence type="ECO:0000256" key="8">
    <source>
        <dbReference type="ARBA" id="ARBA00037980"/>
    </source>
</evidence>
<protein>
    <recommendedName>
        <fullName evidence="2">sulfate adenylyltransferase</fullName>
        <ecNumber evidence="2">2.7.7.4</ecNumber>
    </recommendedName>
    <alternativeName>
        <fullName evidence="9">ATP-sulfurylase</fullName>
    </alternativeName>
    <alternativeName>
        <fullName evidence="7">Sulfate adenylate transferase</fullName>
    </alternativeName>
</protein>
<dbReference type="InterPro" id="IPR025980">
    <property type="entry name" value="ATP-Sase_PUA-like_dom"/>
</dbReference>
<dbReference type="EC" id="2.7.7.4" evidence="2"/>
<evidence type="ECO:0000259" key="10">
    <source>
        <dbReference type="Pfam" id="PF01747"/>
    </source>
</evidence>
<keyword evidence="3" id="KW-0808">Transferase</keyword>
<dbReference type="GO" id="GO:0004781">
    <property type="term" value="F:sulfate adenylyltransferase (ATP) activity"/>
    <property type="evidence" value="ECO:0007669"/>
    <property type="project" value="UniProtKB-EC"/>
</dbReference>
<dbReference type="PANTHER" id="PTHR43509:SF1">
    <property type="entry name" value="SULFATE ADENYLYLTRANSFERASE"/>
    <property type="match status" value="1"/>
</dbReference>
<comment type="pathway">
    <text evidence="1">Sulfur metabolism; hydrogen sulfide biosynthesis; sulfite from sulfate: step 1/3.</text>
</comment>
<evidence type="ECO:0000256" key="1">
    <source>
        <dbReference type="ARBA" id="ARBA00005048"/>
    </source>
</evidence>
<comment type="similarity">
    <text evidence="8">Belongs to the sulfate adenylyltransferase family.</text>
</comment>
<name>X1MEV6_9ZZZZ</name>
<dbReference type="PANTHER" id="PTHR43509">
    <property type="match status" value="1"/>
</dbReference>
<dbReference type="InterPro" id="IPR015947">
    <property type="entry name" value="PUA-like_sf"/>
</dbReference>
<feature type="domain" description="Sulphate adenylyltransferase catalytic" evidence="10">
    <location>
        <begin position="79"/>
        <end position="280"/>
    </location>
</feature>
<dbReference type="EMBL" id="BARV01018043">
    <property type="protein sequence ID" value="GAI30187.1"/>
    <property type="molecule type" value="Genomic_DNA"/>
</dbReference>
<sequence>EGERIALLNSDNGEILGSMLVEEKYSYDKRLEVLQVFGTDDEQHPGVKKIYEQGEVYLGGPVKVFSEGGYAEAFPEFARPAETRAIFTDRGWATIAAFQTRNPMHRSHEYLTKIALEVCDGLFIHPIVGRLKAGDIPAEVRMECYRALLDNYYPKDRVLLKVYPMEMRYAGPREAILHAIIRQNFGCSHLILGRDHAGVGSYYGSFAAQKIFDELNAGDLDIQPLKLDWAFWCNKCGSMASPRICPHADEDHLLISGTKLREMLTKGERPPEQFSRKEVID</sequence>
<dbReference type="AlphaFoldDB" id="X1MEV6"/>
<keyword evidence="4" id="KW-0548">Nucleotidyltransferase</keyword>
<accession>X1MEV6</accession>
<dbReference type="GO" id="GO:0005524">
    <property type="term" value="F:ATP binding"/>
    <property type="evidence" value="ECO:0007669"/>
    <property type="project" value="UniProtKB-KW"/>
</dbReference>
<dbReference type="Pfam" id="PF14306">
    <property type="entry name" value="PUA_2"/>
    <property type="match status" value="1"/>
</dbReference>
<gene>
    <name evidence="12" type="ORF">S06H3_30618</name>
</gene>
<dbReference type="InterPro" id="IPR024951">
    <property type="entry name" value="Sulfurylase_cat_dom"/>
</dbReference>
<keyword evidence="5" id="KW-0547">Nucleotide-binding</keyword>
<dbReference type="SUPFAM" id="SSF52374">
    <property type="entry name" value="Nucleotidylyl transferase"/>
    <property type="match status" value="1"/>
</dbReference>
<dbReference type="Gene3D" id="3.40.50.620">
    <property type="entry name" value="HUPs"/>
    <property type="match status" value="1"/>
</dbReference>
<proteinExistence type="inferred from homology"/>
<feature type="domain" description="ATP-sulfurylase PUA-like" evidence="11">
    <location>
        <begin position="1"/>
        <end position="66"/>
    </location>
</feature>
<organism evidence="12">
    <name type="scientific">marine sediment metagenome</name>
    <dbReference type="NCBI Taxonomy" id="412755"/>
    <lineage>
        <taxon>unclassified sequences</taxon>
        <taxon>metagenomes</taxon>
        <taxon>ecological metagenomes</taxon>
    </lineage>
</organism>
<dbReference type="Pfam" id="PF01747">
    <property type="entry name" value="ATP-sulfurylase"/>
    <property type="match status" value="1"/>
</dbReference>
<feature type="non-terminal residue" evidence="12">
    <location>
        <position position="1"/>
    </location>
</feature>
<dbReference type="NCBIfam" id="NF003166">
    <property type="entry name" value="PRK04149.1"/>
    <property type="match status" value="1"/>
</dbReference>
<dbReference type="InterPro" id="IPR014729">
    <property type="entry name" value="Rossmann-like_a/b/a_fold"/>
</dbReference>
<evidence type="ECO:0000256" key="7">
    <source>
        <dbReference type="ARBA" id="ARBA00031812"/>
    </source>
</evidence>
<evidence type="ECO:0000313" key="12">
    <source>
        <dbReference type="EMBL" id="GAI30187.1"/>
    </source>
</evidence>
<dbReference type="GO" id="GO:0000103">
    <property type="term" value="P:sulfate assimilation"/>
    <property type="evidence" value="ECO:0007669"/>
    <property type="project" value="InterPro"/>
</dbReference>
<evidence type="ECO:0000256" key="4">
    <source>
        <dbReference type="ARBA" id="ARBA00022695"/>
    </source>
</evidence>
<evidence type="ECO:0000256" key="3">
    <source>
        <dbReference type="ARBA" id="ARBA00022679"/>
    </source>
</evidence>
<comment type="caution">
    <text evidence="12">The sequence shown here is derived from an EMBL/GenBank/DDBJ whole genome shotgun (WGS) entry which is preliminary data.</text>
</comment>
<keyword evidence="6" id="KW-0067">ATP-binding</keyword>
<evidence type="ECO:0000256" key="2">
    <source>
        <dbReference type="ARBA" id="ARBA00012391"/>
    </source>
</evidence>
<dbReference type="Gene3D" id="3.10.400.10">
    <property type="entry name" value="Sulfate adenylyltransferase"/>
    <property type="match status" value="1"/>
</dbReference>
<evidence type="ECO:0000259" key="11">
    <source>
        <dbReference type="Pfam" id="PF14306"/>
    </source>
</evidence>
<feature type="non-terminal residue" evidence="12">
    <location>
        <position position="281"/>
    </location>
</feature>
<dbReference type="SUPFAM" id="SSF88697">
    <property type="entry name" value="PUA domain-like"/>
    <property type="match status" value="1"/>
</dbReference>
<reference evidence="12" key="1">
    <citation type="journal article" date="2014" name="Front. Microbiol.">
        <title>High frequency of phylogenetically diverse reductive dehalogenase-homologous genes in deep subseafloor sedimentary metagenomes.</title>
        <authorList>
            <person name="Kawai M."/>
            <person name="Futagami T."/>
            <person name="Toyoda A."/>
            <person name="Takaki Y."/>
            <person name="Nishi S."/>
            <person name="Hori S."/>
            <person name="Arai W."/>
            <person name="Tsubouchi T."/>
            <person name="Morono Y."/>
            <person name="Uchiyama I."/>
            <person name="Ito T."/>
            <person name="Fujiyama A."/>
            <person name="Inagaki F."/>
            <person name="Takami H."/>
        </authorList>
    </citation>
    <scope>NUCLEOTIDE SEQUENCE</scope>
    <source>
        <strain evidence="12">Expedition CK06-06</strain>
    </source>
</reference>
<evidence type="ECO:0000256" key="5">
    <source>
        <dbReference type="ARBA" id="ARBA00022741"/>
    </source>
</evidence>
<evidence type="ECO:0000256" key="6">
    <source>
        <dbReference type="ARBA" id="ARBA00022840"/>
    </source>
</evidence>
<dbReference type="CDD" id="cd00517">
    <property type="entry name" value="ATPS"/>
    <property type="match status" value="1"/>
</dbReference>
<evidence type="ECO:0000256" key="9">
    <source>
        <dbReference type="ARBA" id="ARBA00041598"/>
    </source>
</evidence>